<accession>A0A2Z6AWM4</accession>
<dbReference type="KEGG" id="dfl:DFE_0867"/>
<feature type="signal peptide" evidence="1">
    <location>
        <begin position="1"/>
        <end position="23"/>
    </location>
</feature>
<keyword evidence="3" id="KW-1185">Reference proteome</keyword>
<dbReference type="AlphaFoldDB" id="A0A2Z6AWM4"/>
<proteinExistence type="predicted"/>
<name>A0A2Z6AWM4_9BACT</name>
<feature type="chain" id="PRO_5016358899" evidence="1">
    <location>
        <begin position="24"/>
        <end position="226"/>
    </location>
</feature>
<sequence length="226" mass="25959">MIFRYFSIYIILLACCVTGCSTATDRSPYPLSTSPAQAPIQRRDFVDSFLQGYWCEAEIQYTKSLESSLRSDDFCAAAKTAKLAARLRAYLDMDAGVLEQEARRYAKAALDCPGSLEQRTQRDKDYETLIEERNYLRLERSLKAEKDSLFASVYARKAARTAIAQGDDTTALTLIELARIRDARQGWVTFLREDWRLRLSIEDNPQKRQAINDRIRILDDQIFPCD</sequence>
<evidence type="ECO:0000256" key="1">
    <source>
        <dbReference type="SAM" id="SignalP"/>
    </source>
</evidence>
<gene>
    <name evidence="2" type="ORF">DFE_0867</name>
</gene>
<keyword evidence="2" id="KW-0436">Ligase</keyword>
<reference evidence="2 3" key="1">
    <citation type="journal article" date="2018" name="Sci. Adv.">
        <title>Multi-heme cytochromes provide a pathway for survival in energy-limited environments.</title>
        <authorList>
            <person name="Deng X."/>
            <person name="Dohmae N."/>
            <person name="Nealson K.H."/>
            <person name="Hashimoto K."/>
            <person name="Okamoto A."/>
        </authorList>
    </citation>
    <scope>NUCLEOTIDE SEQUENCE [LARGE SCALE GENOMIC DNA]</scope>
    <source>
        <strain evidence="2 3">IS5</strain>
    </source>
</reference>
<keyword evidence="1" id="KW-0732">Signal</keyword>
<dbReference type="OrthoDB" id="5471641at2"/>
<evidence type="ECO:0000313" key="2">
    <source>
        <dbReference type="EMBL" id="BBD07593.1"/>
    </source>
</evidence>
<dbReference type="GO" id="GO:0004812">
    <property type="term" value="F:aminoacyl-tRNA ligase activity"/>
    <property type="evidence" value="ECO:0007669"/>
    <property type="project" value="UniProtKB-KW"/>
</dbReference>
<dbReference type="PROSITE" id="PS51257">
    <property type="entry name" value="PROKAR_LIPOPROTEIN"/>
    <property type="match status" value="1"/>
</dbReference>
<keyword evidence="2" id="KW-0030">Aminoacyl-tRNA synthetase</keyword>
<evidence type="ECO:0000313" key="3">
    <source>
        <dbReference type="Proteomes" id="UP000269883"/>
    </source>
</evidence>
<protein>
    <submittedName>
        <fullName evidence="2">Isoleucyl-tRNA synthetase</fullName>
    </submittedName>
</protein>
<organism evidence="2 3">
    <name type="scientific">Desulfovibrio ferrophilus</name>
    <dbReference type="NCBI Taxonomy" id="241368"/>
    <lineage>
        <taxon>Bacteria</taxon>
        <taxon>Pseudomonadati</taxon>
        <taxon>Thermodesulfobacteriota</taxon>
        <taxon>Desulfovibrionia</taxon>
        <taxon>Desulfovibrionales</taxon>
        <taxon>Desulfovibrionaceae</taxon>
        <taxon>Desulfovibrio</taxon>
    </lineage>
</organism>
<dbReference type="Proteomes" id="UP000269883">
    <property type="component" value="Chromosome"/>
</dbReference>
<dbReference type="EMBL" id="AP017378">
    <property type="protein sequence ID" value="BBD07593.1"/>
    <property type="molecule type" value="Genomic_DNA"/>
</dbReference>